<protein>
    <recommendedName>
        <fullName evidence="1">Ig-like domain-containing protein</fullName>
    </recommendedName>
</protein>
<keyword evidence="3" id="KW-1185">Reference proteome</keyword>
<organism evidence="2 3">
    <name type="scientific">Chitinophaga hostae</name>
    <dbReference type="NCBI Taxonomy" id="2831022"/>
    <lineage>
        <taxon>Bacteria</taxon>
        <taxon>Pseudomonadati</taxon>
        <taxon>Bacteroidota</taxon>
        <taxon>Chitinophagia</taxon>
        <taxon>Chitinophagales</taxon>
        <taxon>Chitinophagaceae</taxon>
        <taxon>Chitinophaga</taxon>
    </lineage>
</organism>
<dbReference type="EMBL" id="JAGTXB010000001">
    <property type="protein sequence ID" value="MBS0026463.1"/>
    <property type="molecule type" value="Genomic_DNA"/>
</dbReference>
<dbReference type="SUPFAM" id="SSF49299">
    <property type="entry name" value="PKD domain"/>
    <property type="match status" value="1"/>
</dbReference>
<gene>
    <name evidence="2" type="ORF">KE626_03975</name>
</gene>
<evidence type="ECO:0000313" key="2">
    <source>
        <dbReference type="EMBL" id="MBS0026463.1"/>
    </source>
</evidence>
<comment type="caution">
    <text evidence="2">The sequence shown here is derived from an EMBL/GenBank/DDBJ whole genome shotgun (WGS) entry which is preliminary data.</text>
</comment>
<feature type="domain" description="Ig-like" evidence="1">
    <location>
        <begin position="363"/>
        <end position="439"/>
    </location>
</feature>
<dbReference type="Proteomes" id="UP000676386">
    <property type="component" value="Unassembled WGS sequence"/>
</dbReference>
<dbReference type="InterPro" id="IPR035986">
    <property type="entry name" value="PKD_dom_sf"/>
</dbReference>
<dbReference type="RefSeq" id="WP_211971569.1">
    <property type="nucleotide sequence ID" value="NZ_CBFHAM010000015.1"/>
</dbReference>
<accession>A0ABS5IU18</accession>
<sequence length="452" mass="47292">MLACLLCMMYPVRTSAQIGCPVTKIRKYTSGQRTDAVLGDVQNAANATDANPASLSTLNALAVLGLTYARQYLNFDATVAAGTPVSVKIMYPTNLVGVGTAVTIQPFIYDSHHVEKAAGVSFTIGDLLSLLSGSGDMEVPLTPKDAAGNPVAYDGVWVTLTGVLSVGVSMGVYDAWIMQNGPGTINCNTAVDVQAGIRAGALSLLNATGSVDNKWLAIDNDPGLTTYAQLNTGVKVLSEVFETVVFSTPSKAGDSIYIVLQDPGSGLLDLNLLTGFAIQPYLGNTAAGSPITNSGSLLNLRLLSGPGQKYVLSAAIPVSFDRIDIKLGGLVEALSALRIYDVRMVAPVPAYSLTIDGLANAGPVCIRDVGKLKFTITNPDACATYHWYKADNTLLLANSTTFTPVITSAGTYTYYVEAIRTGCNGNVSNRVSVTVTVVPRPGAPVLTIQLNP</sequence>
<evidence type="ECO:0000313" key="3">
    <source>
        <dbReference type="Proteomes" id="UP000676386"/>
    </source>
</evidence>
<proteinExistence type="predicted"/>
<dbReference type="InterPro" id="IPR044023">
    <property type="entry name" value="Ig_7"/>
</dbReference>
<evidence type="ECO:0000259" key="1">
    <source>
        <dbReference type="Pfam" id="PF19081"/>
    </source>
</evidence>
<dbReference type="Pfam" id="PF19081">
    <property type="entry name" value="Ig_7"/>
    <property type="match status" value="1"/>
</dbReference>
<reference evidence="2 3" key="1">
    <citation type="submission" date="2021-04" db="EMBL/GenBank/DDBJ databases">
        <title>Chitinophaga sp. nov., isolated from the rhizosphere soil.</title>
        <authorList>
            <person name="He S."/>
        </authorList>
    </citation>
    <scope>NUCLEOTIDE SEQUENCE [LARGE SCALE GENOMIC DNA]</scope>
    <source>
        <strain evidence="2 3">2R12</strain>
    </source>
</reference>
<name>A0ABS5IU18_9BACT</name>